<evidence type="ECO:0000313" key="7">
    <source>
        <dbReference type="Proteomes" id="UP001521137"/>
    </source>
</evidence>
<comment type="similarity">
    <text evidence="5">Belongs to the Maf family. YceF subfamily.</text>
</comment>
<evidence type="ECO:0000256" key="3">
    <source>
        <dbReference type="ARBA" id="ARBA00022801"/>
    </source>
</evidence>
<keyword evidence="3 5" id="KW-0378">Hydrolase</keyword>
<accession>A0ABS9DDG5</accession>
<dbReference type="HAMAP" id="MF_00528">
    <property type="entry name" value="Maf"/>
    <property type="match status" value="1"/>
</dbReference>
<keyword evidence="7" id="KW-1185">Reference proteome</keyword>
<dbReference type="PANTHER" id="PTHR43213">
    <property type="entry name" value="BIFUNCTIONAL DTTP/UTP PYROPHOSPHATASE/METHYLTRANSFERASE PROTEIN-RELATED"/>
    <property type="match status" value="1"/>
</dbReference>
<feature type="site" description="Important for substrate specificity" evidence="5">
    <location>
        <position position="153"/>
    </location>
</feature>
<comment type="function">
    <text evidence="5">Nucleoside triphosphate pyrophosphatase that hydrolyzes 7-methyl-GTP (m(7)GTP). May have a dual role in cell division arrest and in preventing the incorporation of modified nucleotides into cellular nucleic acids.</text>
</comment>
<evidence type="ECO:0000313" key="6">
    <source>
        <dbReference type="EMBL" id="MCF2950400.1"/>
    </source>
</evidence>
<comment type="subcellular location">
    <subcellularLocation>
        <location evidence="1 5">Cytoplasm</location>
    </subcellularLocation>
</comment>
<dbReference type="InterPro" id="IPR003697">
    <property type="entry name" value="Maf-like"/>
</dbReference>
<evidence type="ECO:0000256" key="4">
    <source>
        <dbReference type="ARBA" id="ARBA00023080"/>
    </source>
</evidence>
<dbReference type="PIRSF" id="PIRSF006305">
    <property type="entry name" value="Maf"/>
    <property type="match status" value="1"/>
</dbReference>
<dbReference type="EMBL" id="JAKGAS010000019">
    <property type="protein sequence ID" value="MCF2950400.1"/>
    <property type="molecule type" value="Genomic_DNA"/>
</dbReference>
<name>A0ABS9DDG5_9ALTE</name>
<dbReference type="Proteomes" id="UP001521137">
    <property type="component" value="Unassembled WGS sequence"/>
</dbReference>
<dbReference type="RefSeq" id="WP_235314502.1">
    <property type="nucleotide sequence ID" value="NZ_JAKGAS010000019.1"/>
</dbReference>
<feature type="site" description="Important for substrate specificity" evidence="5">
    <location>
        <position position="11"/>
    </location>
</feature>
<evidence type="ECO:0000256" key="5">
    <source>
        <dbReference type="HAMAP-Rule" id="MF_00528"/>
    </source>
</evidence>
<dbReference type="CDD" id="cd00555">
    <property type="entry name" value="Maf"/>
    <property type="match status" value="1"/>
</dbReference>
<dbReference type="EC" id="3.6.1.-" evidence="5"/>
<comment type="catalytic activity">
    <reaction evidence="5">
        <text>N(7)-methyl-GTP + H2O = N(7)-methyl-GMP + diphosphate + H(+)</text>
        <dbReference type="Rhea" id="RHEA:58744"/>
        <dbReference type="ChEBI" id="CHEBI:15377"/>
        <dbReference type="ChEBI" id="CHEBI:15378"/>
        <dbReference type="ChEBI" id="CHEBI:33019"/>
        <dbReference type="ChEBI" id="CHEBI:58285"/>
        <dbReference type="ChEBI" id="CHEBI:87133"/>
    </reaction>
</comment>
<dbReference type="NCBIfam" id="TIGR00172">
    <property type="entry name" value="maf"/>
    <property type="match status" value="1"/>
</dbReference>
<dbReference type="SUPFAM" id="SSF52972">
    <property type="entry name" value="ITPase-like"/>
    <property type="match status" value="1"/>
</dbReference>
<organism evidence="6 7">
    <name type="scientific">Paraglaciecola algarum</name>
    <dbReference type="NCBI Taxonomy" id="3050085"/>
    <lineage>
        <taxon>Bacteria</taxon>
        <taxon>Pseudomonadati</taxon>
        <taxon>Pseudomonadota</taxon>
        <taxon>Gammaproteobacteria</taxon>
        <taxon>Alteromonadales</taxon>
        <taxon>Alteromonadaceae</taxon>
        <taxon>Paraglaciecola</taxon>
    </lineage>
</organism>
<keyword evidence="2 5" id="KW-0963">Cytoplasm</keyword>
<comment type="caution">
    <text evidence="5">Lacks conserved residue(s) required for the propagation of feature annotation.</text>
</comment>
<gene>
    <name evidence="6" type="ORF">L0668_19985</name>
</gene>
<proteinExistence type="inferred from homology"/>
<dbReference type="PANTHER" id="PTHR43213:SF10">
    <property type="entry name" value="7-METHYL-GTP PYROPHOSPHATASE"/>
    <property type="match status" value="1"/>
</dbReference>
<dbReference type="Gene3D" id="3.90.950.10">
    <property type="match status" value="1"/>
</dbReference>
<comment type="cofactor">
    <cofactor evidence="5">
        <name>a divalent metal cation</name>
        <dbReference type="ChEBI" id="CHEBI:60240"/>
    </cofactor>
</comment>
<sequence length="199" mass="22326">MKITLASSSKYRQNILKKLHLAFDCLAPDIDEAAMETETVEQQVLRLAIKKAKAVALVKPDNYVIGSDQLACFDGQPLGKPGNFAKAKQQLLLINGQTVQFYTGLCIIHKNNQQMEYLVDVFEVKFRQLTEQQISTYLKIEQPYDCAGSFKCESLGISLFKSLNGRDPNSLIGLPLIGLVDLFNQMGINIFEHMQHSLD</sequence>
<dbReference type="Pfam" id="PF02545">
    <property type="entry name" value="Maf"/>
    <property type="match status" value="1"/>
</dbReference>
<feature type="site" description="Important for substrate specificity" evidence="5">
    <location>
        <position position="69"/>
    </location>
</feature>
<evidence type="ECO:0000256" key="1">
    <source>
        <dbReference type="ARBA" id="ARBA00004496"/>
    </source>
</evidence>
<comment type="caution">
    <text evidence="6">The sequence shown here is derived from an EMBL/GenBank/DDBJ whole genome shotgun (WGS) entry which is preliminary data.</text>
</comment>
<keyword evidence="4 5" id="KW-0546">Nucleotide metabolism</keyword>
<evidence type="ECO:0000256" key="2">
    <source>
        <dbReference type="ARBA" id="ARBA00022490"/>
    </source>
</evidence>
<feature type="active site" description="Proton acceptor" evidence="5">
    <location>
        <position position="68"/>
    </location>
</feature>
<protein>
    <recommendedName>
        <fullName evidence="5">7-methyl-GTP pyrophosphatase</fullName>
        <shortName evidence="5">m(7)GTP pyrophosphatase</shortName>
        <ecNumber evidence="5">3.6.1.-</ecNumber>
    </recommendedName>
</protein>
<reference evidence="6 7" key="1">
    <citation type="submission" date="2022-01" db="EMBL/GenBank/DDBJ databases">
        <title>Paraglaciecola sp. G1-23.</title>
        <authorList>
            <person name="Jin M.S."/>
            <person name="Han D.M."/>
            <person name="Kim H.M."/>
            <person name="Jeon C.O."/>
        </authorList>
    </citation>
    <scope>NUCLEOTIDE SEQUENCE [LARGE SCALE GENOMIC DNA]</scope>
    <source>
        <strain evidence="6 7">G1-23</strain>
    </source>
</reference>
<dbReference type="InterPro" id="IPR029001">
    <property type="entry name" value="ITPase-like_fam"/>
</dbReference>